<gene>
    <name evidence="1" type="ORF">DdX_12554</name>
</gene>
<evidence type="ECO:0000313" key="2">
    <source>
        <dbReference type="Proteomes" id="UP001201812"/>
    </source>
</evidence>
<reference evidence="1" key="1">
    <citation type="submission" date="2022-01" db="EMBL/GenBank/DDBJ databases">
        <title>Genome Sequence Resource for Two Populations of Ditylenchus destructor, the Migratory Endoparasitic Phytonematode.</title>
        <authorList>
            <person name="Zhang H."/>
            <person name="Lin R."/>
            <person name="Xie B."/>
        </authorList>
    </citation>
    <scope>NUCLEOTIDE SEQUENCE</scope>
    <source>
        <strain evidence="1">BazhouSP</strain>
    </source>
</reference>
<evidence type="ECO:0000313" key="1">
    <source>
        <dbReference type="EMBL" id="KAI1707178.1"/>
    </source>
</evidence>
<keyword evidence="2" id="KW-1185">Reference proteome</keyword>
<proteinExistence type="predicted"/>
<protein>
    <submittedName>
        <fullName evidence="1">Uncharacterized protein</fullName>
    </submittedName>
</protein>
<organism evidence="1 2">
    <name type="scientific">Ditylenchus destructor</name>
    <dbReference type="NCBI Taxonomy" id="166010"/>
    <lineage>
        <taxon>Eukaryota</taxon>
        <taxon>Metazoa</taxon>
        <taxon>Ecdysozoa</taxon>
        <taxon>Nematoda</taxon>
        <taxon>Chromadorea</taxon>
        <taxon>Rhabditida</taxon>
        <taxon>Tylenchina</taxon>
        <taxon>Tylenchomorpha</taxon>
        <taxon>Sphaerularioidea</taxon>
        <taxon>Anguinidae</taxon>
        <taxon>Anguininae</taxon>
        <taxon>Ditylenchus</taxon>
    </lineage>
</organism>
<accession>A0AAD4MXZ1</accession>
<dbReference type="Proteomes" id="UP001201812">
    <property type="component" value="Unassembled WGS sequence"/>
</dbReference>
<comment type="caution">
    <text evidence="1">The sequence shown here is derived from an EMBL/GenBank/DDBJ whole genome shotgun (WGS) entry which is preliminary data.</text>
</comment>
<name>A0AAD4MXZ1_9BILA</name>
<dbReference type="AlphaFoldDB" id="A0AAD4MXZ1"/>
<dbReference type="EMBL" id="JAKKPZ010000042">
    <property type="protein sequence ID" value="KAI1707178.1"/>
    <property type="molecule type" value="Genomic_DNA"/>
</dbReference>
<sequence>MTENDSPLPSWVRLLPAFPGTLEQAAGLPLPSPHLAQTQEDDSRRLSFVTRSAVKQELMLQCGAQPVKPRRRVQPMPKHRPRSPLREINATSSARDKIVPPIKAIEAIYRPLSDKEAQYLIRYDKGDKSEWRGRSFVDKNYPREWQKFHKRARPDGSHPDEMFGIKTIVNHRGCNCNVACLCPSKQYDVLWEDGSRTWEPASGIQTSYDYPMSGQDHSAHLDCDEYPVRTYERNRRLNSARRI</sequence>